<dbReference type="KEGG" id="cben:EG339_16785"/>
<dbReference type="AlphaFoldDB" id="A0A3G6TA63"/>
<organism evidence="3 4">
    <name type="scientific">Chryseobacterium bernardetii</name>
    <dbReference type="NCBI Taxonomy" id="1241978"/>
    <lineage>
        <taxon>Bacteria</taxon>
        <taxon>Pseudomonadati</taxon>
        <taxon>Bacteroidota</taxon>
        <taxon>Flavobacteriia</taxon>
        <taxon>Flavobacteriales</taxon>
        <taxon>Weeksellaceae</taxon>
        <taxon>Chryseobacterium group</taxon>
        <taxon>Chryseobacterium</taxon>
    </lineage>
</organism>
<dbReference type="EMBL" id="CP033932">
    <property type="protein sequence ID" value="AZB26128.1"/>
    <property type="molecule type" value="Genomic_DNA"/>
</dbReference>
<keyword evidence="4" id="KW-1185">Reference proteome</keyword>
<dbReference type="InterPro" id="IPR051343">
    <property type="entry name" value="G-type_lectin_kinases/EP1-like"/>
</dbReference>
<dbReference type="InterPro" id="IPR036426">
    <property type="entry name" value="Bulb-type_lectin_dom_sf"/>
</dbReference>
<evidence type="ECO:0000313" key="3">
    <source>
        <dbReference type="EMBL" id="AZB26128.1"/>
    </source>
</evidence>
<dbReference type="Gene3D" id="2.90.10.10">
    <property type="entry name" value="Bulb-type lectin domain"/>
    <property type="match status" value="4"/>
</dbReference>
<dbReference type="InterPro" id="IPR001480">
    <property type="entry name" value="Bulb-type_lectin_dom"/>
</dbReference>
<evidence type="ECO:0000313" key="4">
    <source>
        <dbReference type="Proteomes" id="UP000271193"/>
    </source>
</evidence>
<dbReference type="SUPFAM" id="SSF51110">
    <property type="entry name" value="alpha-D-mannose-specific plant lectins"/>
    <property type="match status" value="2"/>
</dbReference>
<feature type="domain" description="Bulb-type lectin" evidence="2">
    <location>
        <begin position="161"/>
        <end position="269"/>
    </location>
</feature>
<proteinExistence type="predicted"/>
<gene>
    <name evidence="3" type="ORF">EG339_16785</name>
</gene>
<reference evidence="4" key="1">
    <citation type="submission" date="2018-11" db="EMBL/GenBank/DDBJ databases">
        <title>Proposal to divide the Flavobacteriaceae and reorganize its genera based on Amino Acid Identity values calculated from whole genome sequences.</title>
        <authorList>
            <person name="Nicholson A.C."/>
            <person name="Gulvik C.A."/>
            <person name="Whitney A.M."/>
            <person name="Humrighouse B.W."/>
            <person name="Bell M."/>
            <person name="Holmes B."/>
            <person name="Steigerwalt A.G."/>
            <person name="Villarma A."/>
            <person name="Sheth M."/>
            <person name="Batra D."/>
            <person name="Pryor J."/>
            <person name="Bernardet J.-F."/>
            <person name="Hugo C."/>
            <person name="Kampfer P."/>
            <person name="Newman J."/>
            <person name="McQuiston J.R."/>
        </authorList>
    </citation>
    <scope>NUCLEOTIDE SEQUENCE [LARGE SCALE GENOMIC DNA]</scope>
    <source>
        <strain evidence="4">G0229</strain>
    </source>
</reference>
<name>A0A3G6TA63_9FLAO</name>
<dbReference type="Proteomes" id="UP000271193">
    <property type="component" value="Chromosome"/>
</dbReference>
<evidence type="ECO:0000256" key="1">
    <source>
        <dbReference type="ARBA" id="ARBA00022729"/>
    </source>
</evidence>
<accession>A0A3G6TA63</accession>
<evidence type="ECO:0000259" key="2">
    <source>
        <dbReference type="PROSITE" id="PS50927"/>
    </source>
</evidence>
<feature type="domain" description="Bulb-type lectin" evidence="2">
    <location>
        <begin position="41"/>
        <end position="149"/>
    </location>
</feature>
<protein>
    <recommendedName>
        <fullName evidence="2">Bulb-type lectin domain-containing protein</fullName>
    </recommendedName>
</protein>
<sequence>MEVLTIFWHSFRKSSINQKVIVMKKHLLTLMMAFGGLLLNAQNIYNGQTLEQDRKYWSNNNSYYLIFQNDGNLVLYNRAGASIWDAKTTNRGVKAIFQEDGNLVVYTPGNGVAFSTNTNGRRANKLTVQDDGNLVVYNRSNPLWASRDGRINVNNNDRYGRGYVNKGYRFRTGDKLYSADGSYYLSFQGDGNLVLSSRNGNAIWATGTTNKGSRAEFQNDGNLVVYDSYNKAVWSSNTSGIEVNKLIVQNDGNLVISSDYSPIWSTGTQR</sequence>
<dbReference type="PANTHER" id="PTHR47976">
    <property type="entry name" value="G-TYPE LECTIN S-RECEPTOR-LIKE SERINE/THREONINE-PROTEIN KINASE SD2-5"/>
    <property type="match status" value="1"/>
</dbReference>
<keyword evidence="1" id="KW-0732">Signal</keyword>
<dbReference type="SMART" id="SM00108">
    <property type="entry name" value="B_lectin"/>
    <property type="match status" value="2"/>
</dbReference>
<dbReference type="PROSITE" id="PS50927">
    <property type="entry name" value="BULB_LECTIN"/>
    <property type="match status" value="2"/>
</dbReference>